<comment type="similarity">
    <text evidence="1">Belongs to the bacterial solute-binding protein 9 family.</text>
</comment>
<evidence type="ECO:0000313" key="8">
    <source>
        <dbReference type="EMBL" id="MCZ0866238.1"/>
    </source>
</evidence>
<feature type="compositionally biased region" description="Basic and acidic residues" evidence="6">
    <location>
        <begin position="129"/>
        <end position="147"/>
    </location>
</feature>
<keyword evidence="3" id="KW-0813">Transport</keyword>
<keyword evidence="5" id="KW-0406">Ion transport</keyword>
<evidence type="ECO:0000256" key="3">
    <source>
        <dbReference type="ARBA" id="ARBA00022448"/>
    </source>
</evidence>
<feature type="region of interest" description="Disordered" evidence="6">
    <location>
        <begin position="122"/>
        <end position="149"/>
    </location>
</feature>
<dbReference type="PANTHER" id="PTHR42953">
    <property type="entry name" value="HIGH-AFFINITY ZINC UPTAKE SYSTEM PROTEIN ZNUA-RELATED"/>
    <property type="match status" value="1"/>
</dbReference>
<keyword evidence="5" id="KW-0862">Zinc</keyword>
<reference evidence="8 9" key="1">
    <citation type="submission" date="2022-12" db="EMBL/GenBank/DDBJ databases">
        <title>Dasania phycosphaerae sp. nov., isolated from particulate material of the south coast of Korea.</title>
        <authorList>
            <person name="Jiang Y."/>
        </authorList>
    </citation>
    <scope>NUCLEOTIDE SEQUENCE [LARGE SCALE GENOMIC DNA]</scope>
    <source>
        <strain evidence="8 9">GY-19</strain>
    </source>
</reference>
<dbReference type="EMBL" id="JAPTGG010000011">
    <property type="protein sequence ID" value="MCZ0866238.1"/>
    <property type="molecule type" value="Genomic_DNA"/>
</dbReference>
<dbReference type="Proteomes" id="UP001069090">
    <property type="component" value="Unassembled WGS sequence"/>
</dbReference>
<dbReference type="AlphaFoldDB" id="A0A9J6RND1"/>
<dbReference type="InterPro" id="IPR050492">
    <property type="entry name" value="Bact_metal-bind_prot9"/>
</dbReference>
<evidence type="ECO:0000256" key="2">
    <source>
        <dbReference type="ARBA" id="ARBA00015915"/>
    </source>
</evidence>
<keyword evidence="4 7" id="KW-0732">Signal</keyword>
<feature type="chain" id="PRO_5039948579" description="High-affinity zinc uptake system protein ZnuA" evidence="7">
    <location>
        <begin position="28"/>
        <end position="314"/>
    </location>
</feature>
<feature type="signal peptide" evidence="7">
    <location>
        <begin position="1"/>
        <end position="27"/>
    </location>
</feature>
<dbReference type="Gene3D" id="3.40.50.1980">
    <property type="entry name" value="Nitrogenase molybdenum iron protein domain"/>
    <property type="match status" value="2"/>
</dbReference>
<dbReference type="SUPFAM" id="SSF53807">
    <property type="entry name" value="Helical backbone' metal receptor"/>
    <property type="match status" value="1"/>
</dbReference>
<gene>
    <name evidence="8" type="ORF">O0V09_13590</name>
</gene>
<dbReference type="InterPro" id="IPR006127">
    <property type="entry name" value="ZnuA-like"/>
</dbReference>
<sequence length="314" mass="34696">MLIARPSALPLALLFVLALLLATTALASPAAQPAIKPKLLASIKPLQLIALDIAGDAAEVELLLAPNVSPHLYQLKPSDRQRLAHAELVIWVGPSMERFLAKPLSLLPSARVLTLLNESELDAEQDEDEHGHERNSSHSEHNHHGQDPHIWLSPAQAQHIAQQIAQRLSTLLPAQRPTFEQNLQSFTARLAALDAQLQQQFKALKAKPYMVLHDGYGHFEQHYGLRHAAVLSLSPDKKPGAKHLWALSEQLKQGSIACIFKEPQYQPALLRNLTQGLALKQQLLDPMAGHITLGAHGYSRFMADFGRRFISCVQ</sequence>
<dbReference type="Pfam" id="PF01297">
    <property type="entry name" value="ZnuA"/>
    <property type="match status" value="1"/>
</dbReference>
<evidence type="ECO:0000256" key="6">
    <source>
        <dbReference type="SAM" id="MobiDB-lite"/>
    </source>
</evidence>
<name>A0A9J6RND1_9GAMM</name>
<evidence type="ECO:0000313" key="9">
    <source>
        <dbReference type="Proteomes" id="UP001069090"/>
    </source>
</evidence>
<dbReference type="GO" id="GO:0006829">
    <property type="term" value="P:zinc ion transport"/>
    <property type="evidence" value="ECO:0007669"/>
    <property type="project" value="UniProtKB-KW"/>
</dbReference>
<evidence type="ECO:0000256" key="4">
    <source>
        <dbReference type="ARBA" id="ARBA00022729"/>
    </source>
</evidence>
<protein>
    <recommendedName>
        <fullName evidence="2">High-affinity zinc uptake system protein ZnuA</fullName>
    </recommendedName>
</protein>
<evidence type="ECO:0000256" key="1">
    <source>
        <dbReference type="ARBA" id="ARBA00011028"/>
    </source>
</evidence>
<dbReference type="PANTHER" id="PTHR42953:SF3">
    <property type="entry name" value="HIGH-AFFINITY ZINC UPTAKE SYSTEM PROTEIN ZNUA"/>
    <property type="match status" value="1"/>
</dbReference>
<organism evidence="8 9">
    <name type="scientific">Dasania phycosphaerae</name>
    <dbReference type="NCBI Taxonomy" id="2950436"/>
    <lineage>
        <taxon>Bacteria</taxon>
        <taxon>Pseudomonadati</taxon>
        <taxon>Pseudomonadota</taxon>
        <taxon>Gammaproteobacteria</taxon>
        <taxon>Cellvibrionales</taxon>
        <taxon>Spongiibacteraceae</taxon>
        <taxon>Dasania</taxon>
    </lineage>
</organism>
<proteinExistence type="inferred from homology"/>
<keyword evidence="5" id="KW-0864">Zinc transport</keyword>
<dbReference type="GO" id="GO:0046872">
    <property type="term" value="F:metal ion binding"/>
    <property type="evidence" value="ECO:0007669"/>
    <property type="project" value="InterPro"/>
</dbReference>
<evidence type="ECO:0000256" key="5">
    <source>
        <dbReference type="ARBA" id="ARBA00022906"/>
    </source>
</evidence>
<comment type="caution">
    <text evidence="8">The sequence shown here is derived from an EMBL/GenBank/DDBJ whole genome shotgun (WGS) entry which is preliminary data.</text>
</comment>
<accession>A0A9J6RND1</accession>
<evidence type="ECO:0000256" key="7">
    <source>
        <dbReference type="SAM" id="SignalP"/>
    </source>
</evidence>
<keyword evidence="9" id="KW-1185">Reference proteome</keyword>
<dbReference type="RefSeq" id="WP_258332401.1">
    <property type="nucleotide sequence ID" value="NZ_JAPTGG010000011.1"/>
</dbReference>